<evidence type="ECO:0000256" key="1">
    <source>
        <dbReference type="SAM" id="Phobius"/>
    </source>
</evidence>
<evidence type="ECO:0000313" key="6">
    <source>
        <dbReference type="Proteomes" id="UP000032483"/>
    </source>
</evidence>
<accession>A0A0D8IZ03</accession>
<dbReference type="Proteomes" id="UP000449193">
    <property type="component" value="Unassembled WGS sequence"/>
</dbReference>
<protein>
    <submittedName>
        <fullName evidence="2">Uncharacterized protein</fullName>
    </submittedName>
</protein>
<dbReference type="EMBL" id="JXXK01000011">
    <property type="protein sequence ID" value="KJF39940.1"/>
    <property type="molecule type" value="Genomic_DNA"/>
</dbReference>
<sequence length="186" mass="19775">MKQGKQISAVLFGVLAVFQMFIVRYMMNNAALTGVPIMVLAEIAAAPVFAAACVWLFSRDGVLSPVGKKVLAGSALFYLLFIAVYYDLEVNLILSGLSTLGQELANGLTPGYLGMAAKVVLLVLAVGFAVTAPKKPGEPSELKEVLQEAAEAMSLDKETMEKEVEQAVSAFEENIGAEELDGGEKQ</sequence>
<keyword evidence="1" id="KW-0472">Membrane</keyword>
<reference evidence="8 9" key="3">
    <citation type="journal article" date="2019" name="Nat. Med.">
        <title>A library of human gut bacterial isolates paired with longitudinal multiomics data enables mechanistic microbiome research.</title>
        <authorList>
            <person name="Poyet M."/>
            <person name="Groussin M."/>
            <person name="Gibbons S.M."/>
            <person name="Avila-Pacheco J."/>
            <person name="Jiang X."/>
            <person name="Kearney S.M."/>
            <person name="Perrotta A.R."/>
            <person name="Berdy B."/>
            <person name="Zhao S."/>
            <person name="Lieberman T.D."/>
            <person name="Swanson P.K."/>
            <person name="Smith M."/>
            <person name="Roesemann S."/>
            <person name="Alexander J.E."/>
            <person name="Rich S.A."/>
            <person name="Livny J."/>
            <person name="Vlamakis H."/>
            <person name="Clish C."/>
            <person name="Bullock K."/>
            <person name="Deik A."/>
            <person name="Scott J."/>
            <person name="Pierce K.A."/>
            <person name="Xavier R.J."/>
            <person name="Alm E.J."/>
        </authorList>
    </citation>
    <scope>NUCLEOTIDE SEQUENCE [LARGE SCALE GENOMIC DNA]</scope>
    <source>
        <strain evidence="4 9">BIOML-A4</strain>
        <strain evidence="5 8">BIOML-A7</strain>
    </source>
</reference>
<keyword evidence="1" id="KW-0812">Transmembrane</keyword>
<gene>
    <name evidence="3" type="ORF">ASJ35_10695</name>
    <name evidence="5" type="ORF">GMD52_02205</name>
    <name evidence="4" type="ORF">GMD59_14525</name>
    <name evidence="2" type="ORF">TQ39_09275</name>
</gene>
<reference evidence="2" key="1">
    <citation type="submission" date="2015-02" db="EMBL/GenBank/DDBJ databases">
        <title>A novel member of the family Ruminococcaceae isolated from human feces.</title>
        <authorList>
            <person name="Shkoporov A.N."/>
            <person name="Chaplin A.V."/>
            <person name="Motuzova O.V."/>
            <person name="Kafarskaia L.I."/>
            <person name="Khokhlova E.V."/>
            <person name="Efimov B.A."/>
        </authorList>
    </citation>
    <scope>NUCLEOTIDE SEQUENCE [LARGE SCALE GENOMIC DNA]</scope>
    <source>
        <strain evidence="2">585-1</strain>
    </source>
</reference>
<dbReference type="AlphaFoldDB" id="A0A0D8IZ03"/>
<comment type="caution">
    <text evidence="2">The sequence shown here is derived from an EMBL/GenBank/DDBJ whole genome shotgun (WGS) entry which is preliminary data.</text>
</comment>
<dbReference type="GeneID" id="42856775"/>
<proteinExistence type="predicted"/>
<feature type="transmembrane region" description="Helical" evidence="1">
    <location>
        <begin position="108"/>
        <end position="130"/>
    </location>
</feature>
<dbReference type="Proteomes" id="UP000472755">
    <property type="component" value="Unassembled WGS sequence"/>
</dbReference>
<dbReference type="EMBL" id="WMZR01000002">
    <property type="protein sequence ID" value="MTS50356.1"/>
    <property type="molecule type" value="Genomic_DNA"/>
</dbReference>
<feature type="transmembrane region" description="Helical" evidence="1">
    <location>
        <begin position="7"/>
        <end position="27"/>
    </location>
</feature>
<feature type="transmembrane region" description="Helical" evidence="1">
    <location>
        <begin position="33"/>
        <end position="58"/>
    </location>
</feature>
<evidence type="ECO:0000313" key="2">
    <source>
        <dbReference type="EMBL" id="KJF39940.1"/>
    </source>
</evidence>
<evidence type="ECO:0000313" key="7">
    <source>
        <dbReference type="Proteomes" id="UP000053433"/>
    </source>
</evidence>
<evidence type="ECO:0000313" key="8">
    <source>
        <dbReference type="Proteomes" id="UP000449193"/>
    </source>
</evidence>
<organism evidence="2 6">
    <name type="scientific">Ruthenibacterium lactatiformans</name>
    <dbReference type="NCBI Taxonomy" id="1550024"/>
    <lineage>
        <taxon>Bacteria</taxon>
        <taxon>Bacillati</taxon>
        <taxon>Bacillota</taxon>
        <taxon>Clostridia</taxon>
        <taxon>Eubacteriales</taxon>
        <taxon>Oscillospiraceae</taxon>
        <taxon>Ruthenibacterium</taxon>
    </lineage>
</organism>
<evidence type="ECO:0000313" key="4">
    <source>
        <dbReference type="EMBL" id="MTS28490.1"/>
    </source>
</evidence>
<accession>A0A0W7TQD3</accession>
<keyword evidence="6" id="KW-1185">Reference proteome</keyword>
<feature type="transmembrane region" description="Helical" evidence="1">
    <location>
        <begin position="70"/>
        <end position="88"/>
    </location>
</feature>
<dbReference type="RefSeq" id="WP_050005339.1">
    <property type="nucleotide sequence ID" value="NZ_CAOJUJ010000021.1"/>
</dbReference>
<dbReference type="EMBL" id="WMZU01000028">
    <property type="protein sequence ID" value="MTS28490.1"/>
    <property type="molecule type" value="Genomic_DNA"/>
</dbReference>
<evidence type="ECO:0000313" key="5">
    <source>
        <dbReference type="EMBL" id="MTS50356.1"/>
    </source>
</evidence>
<dbReference type="EMBL" id="LMUA01000013">
    <property type="protein sequence ID" value="KUE76036.1"/>
    <property type="molecule type" value="Genomic_DNA"/>
</dbReference>
<evidence type="ECO:0000313" key="9">
    <source>
        <dbReference type="Proteomes" id="UP000472755"/>
    </source>
</evidence>
<dbReference type="Proteomes" id="UP000032483">
    <property type="component" value="Unassembled WGS sequence"/>
</dbReference>
<evidence type="ECO:0000313" key="3">
    <source>
        <dbReference type="EMBL" id="KUE76036.1"/>
    </source>
</evidence>
<reference evidence="3 7" key="2">
    <citation type="submission" date="2015-10" db="EMBL/GenBank/DDBJ databases">
        <title>A novel member of the family Ruminococcaceae isolated from human faeces.</title>
        <authorList>
            <person name="Shkoporov A.N."/>
            <person name="Chaplin A.V."/>
            <person name="Motuzova O.V."/>
            <person name="Kafarskaia L.I."/>
            <person name="Efimov B.A."/>
        </authorList>
    </citation>
    <scope>NUCLEOTIDE SEQUENCE [LARGE SCALE GENOMIC DNA]</scope>
    <source>
        <strain evidence="3 7">668</strain>
    </source>
</reference>
<name>A0A0D8IZ03_9FIRM</name>
<dbReference type="Proteomes" id="UP000053433">
    <property type="component" value="Unassembled WGS sequence"/>
</dbReference>
<keyword evidence="1" id="KW-1133">Transmembrane helix</keyword>